<gene>
    <name evidence="2" type="ORF">B0I36DRAFT_78785</name>
</gene>
<reference evidence="2" key="1">
    <citation type="journal article" date="2021" name="Nat. Commun.">
        <title>Genetic determinants of endophytism in the Arabidopsis root mycobiome.</title>
        <authorList>
            <person name="Mesny F."/>
            <person name="Miyauchi S."/>
            <person name="Thiergart T."/>
            <person name="Pickel B."/>
            <person name="Atanasova L."/>
            <person name="Karlsson M."/>
            <person name="Huettel B."/>
            <person name="Barry K.W."/>
            <person name="Haridas S."/>
            <person name="Chen C."/>
            <person name="Bauer D."/>
            <person name="Andreopoulos W."/>
            <person name="Pangilinan J."/>
            <person name="LaButti K."/>
            <person name="Riley R."/>
            <person name="Lipzen A."/>
            <person name="Clum A."/>
            <person name="Drula E."/>
            <person name="Henrissat B."/>
            <person name="Kohler A."/>
            <person name="Grigoriev I.V."/>
            <person name="Martin F.M."/>
            <person name="Hacquard S."/>
        </authorList>
    </citation>
    <scope>NUCLEOTIDE SEQUENCE</scope>
    <source>
        <strain evidence="2">MPI-CAGE-CH-0230</strain>
    </source>
</reference>
<comment type="caution">
    <text evidence="2">The sequence shown here is derived from an EMBL/GenBank/DDBJ whole genome shotgun (WGS) entry which is preliminary data.</text>
</comment>
<dbReference type="GeneID" id="70192915"/>
<dbReference type="Gene3D" id="3.90.75.10">
    <property type="entry name" value="Homing Intron 3 (I-ppo) Encoded Endonuclease, Chain A"/>
    <property type="match status" value="1"/>
</dbReference>
<dbReference type="Pfam" id="PF05551">
    <property type="entry name" value="zf-His_Me_endon"/>
    <property type="match status" value="1"/>
</dbReference>
<dbReference type="SUPFAM" id="SSF54060">
    <property type="entry name" value="His-Me finger endonucleases"/>
    <property type="match status" value="1"/>
</dbReference>
<name>A0A9P8YG94_9PEZI</name>
<organism evidence="2 3">
    <name type="scientific">Microdochium trichocladiopsis</name>
    <dbReference type="NCBI Taxonomy" id="1682393"/>
    <lineage>
        <taxon>Eukaryota</taxon>
        <taxon>Fungi</taxon>
        <taxon>Dikarya</taxon>
        <taxon>Ascomycota</taxon>
        <taxon>Pezizomycotina</taxon>
        <taxon>Sordariomycetes</taxon>
        <taxon>Xylariomycetidae</taxon>
        <taxon>Xylariales</taxon>
        <taxon>Microdochiaceae</taxon>
        <taxon>Microdochium</taxon>
    </lineage>
</organism>
<keyword evidence="3" id="KW-1185">Reference proteome</keyword>
<dbReference type="GO" id="GO:0004519">
    <property type="term" value="F:endonuclease activity"/>
    <property type="evidence" value="ECO:0007669"/>
    <property type="project" value="InterPro"/>
</dbReference>
<dbReference type="OrthoDB" id="5272330at2759"/>
<accession>A0A9P8YG94</accession>
<sequence>MPGEAYGRIVCSFSPGEEMSRVRLYHESPGVGVCQRVLGRMFVREEIDFSETGCWLAKSSLTRGGYGSACATTPEGKISVLLHRVAFTAWHGRDVLRGMVASHLCRRAACFNPLHVVEESQEANLRRSHSYCAGTFRCAWSGHVVVGCPHVPMCMQETVVSSCCCASVVRLLCTASVDMSCRGGLSRQGETSL</sequence>
<evidence type="ECO:0000313" key="2">
    <source>
        <dbReference type="EMBL" id="KAH7038406.1"/>
    </source>
</evidence>
<dbReference type="InterPro" id="IPR044930">
    <property type="entry name" value="Homing_endonuclease_His-Me"/>
</dbReference>
<proteinExistence type="predicted"/>
<dbReference type="InterPro" id="IPR044925">
    <property type="entry name" value="His-Me_finger_sf"/>
</dbReference>
<evidence type="ECO:0000313" key="3">
    <source>
        <dbReference type="Proteomes" id="UP000756346"/>
    </source>
</evidence>
<dbReference type="InterPro" id="IPR008704">
    <property type="entry name" value="Endonuclease_Zinc-binding_loop"/>
</dbReference>
<dbReference type="EMBL" id="JAGTJQ010000002">
    <property type="protein sequence ID" value="KAH7038406.1"/>
    <property type="molecule type" value="Genomic_DNA"/>
</dbReference>
<dbReference type="Proteomes" id="UP000756346">
    <property type="component" value="Unassembled WGS sequence"/>
</dbReference>
<protein>
    <recommendedName>
        <fullName evidence="1">Zinc-binding loop region of homing endonuclease domain-containing protein</fullName>
    </recommendedName>
</protein>
<feature type="domain" description="Zinc-binding loop region of homing endonuclease" evidence="1">
    <location>
        <begin position="54"/>
        <end position="158"/>
    </location>
</feature>
<dbReference type="RefSeq" id="XP_046017527.1">
    <property type="nucleotide sequence ID" value="XM_046163369.1"/>
</dbReference>
<dbReference type="AlphaFoldDB" id="A0A9P8YG94"/>
<evidence type="ECO:0000259" key="1">
    <source>
        <dbReference type="Pfam" id="PF05551"/>
    </source>
</evidence>